<comment type="similarity">
    <text evidence="1">Belongs to the Nudix hydrolase family.</text>
</comment>
<keyword evidence="2" id="KW-0378">Hydrolase</keyword>
<evidence type="ECO:0000313" key="5">
    <source>
        <dbReference type="EMBL" id="KAJ7015539.1"/>
    </source>
</evidence>
<gene>
    <name evidence="5" type="ORF">NC653_004746</name>
</gene>
<evidence type="ECO:0000256" key="1">
    <source>
        <dbReference type="ARBA" id="ARBA00005582"/>
    </source>
</evidence>
<dbReference type="PRINTS" id="PR01356">
    <property type="entry name" value="GFGPROTEIN"/>
</dbReference>
<protein>
    <recommendedName>
        <fullName evidence="4">Pre-nudix hydrolase domain-containing protein</fullName>
    </recommendedName>
</protein>
<feature type="region of interest" description="Disordered" evidence="3">
    <location>
        <begin position="271"/>
        <end position="301"/>
    </location>
</feature>
<evidence type="ECO:0000256" key="3">
    <source>
        <dbReference type="SAM" id="MobiDB-lite"/>
    </source>
</evidence>
<dbReference type="GO" id="GO:0047631">
    <property type="term" value="F:ADP-ribose diphosphatase activity"/>
    <property type="evidence" value="ECO:0007669"/>
    <property type="project" value="TreeGrafter"/>
</dbReference>
<comment type="caution">
    <text evidence="5">The sequence shown here is derived from an EMBL/GenBank/DDBJ whole genome shotgun (WGS) entry which is preliminary data.</text>
</comment>
<dbReference type="InterPro" id="IPR040618">
    <property type="entry name" value="Pre-Nudix"/>
</dbReference>
<dbReference type="Pfam" id="PF18290">
    <property type="entry name" value="Nudix_hydro"/>
    <property type="match status" value="1"/>
</dbReference>
<feature type="domain" description="Pre-nudix hydrolase" evidence="4">
    <location>
        <begin position="29"/>
        <end position="107"/>
    </location>
</feature>
<proteinExistence type="inferred from homology"/>
<dbReference type="EMBL" id="JAQIZT010000001">
    <property type="protein sequence ID" value="KAJ7015539.1"/>
    <property type="molecule type" value="Genomic_DNA"/>
</dbReference>
<dbReference type="AlphaFoldDB" id="A0AAD6RV09"/>
<evidence type="ECO:0000313" key="6">
    <source>
        <dbReference type="Proteomes" id="UP001164929"/>
    </source>
</evidence>
<organism evidence="5 6">
    <name type="scientific">Populus alba x Populus x berolinensis</name>
    <dbReference type="NCBI Taxonomy" id="444605"/>
    <lineage>
        <taxon>Eukaryota</taxon>
        <taxon>Viridiplantae</taxon>
        <taxon>Streptophyta</taxon>
        <taxon>Embryophyta</taxon>
        <taxon>Tracheophyta</taxon>
        <taxon>Spermatophyta</taxon>
        <taxon>Magnoliopsida</taxon>
        <taxon>eudicotyledons</taxon>
        <taxon>Gunneridae</taxon>
        <taxon>Pentapetalae</taxon>
        <taxon>rosids</taxon>
        <taxon>fabids</taxon>
        <taxon>Malpighiales</taxon>
        <taxon>Salicaceae</taxon>
        <taxon>Saliceae</taxon>
        <taxon>Populus</taxon>
    </lineage>
</organism>
<dbReference type="Gene3D" id="3.40.630.30">
    <property type="match status" value="1"/>
</dbReference>
<dbReference type="Proteomes" id="UP001164929">
    <property type="component" value="Chromosome 1"/>
</dbReference>
<dbReference type="InterPro" id="IPR003293">
    <property type="entry name" value="Nudix_hydrolase6-like"/>
</dbReference>
<feature type="compositionally biased region" description="Basic residues" evidence="3">
    <location>
        <begin position="287"/>
        <end position="301"/>
    </location>
</feature>
<name>A0AAD6RV09_9ROSI</name>
<reference evidence="5 6" key="1">
    <citation type="journal article" date="2023" name="Mol. Ecol. Resour.">
        <title>Chromosome-level genome assembly of a triploid poplar Populus alba 'Berolinensis'.</title>
        <authorList>
            <person name="Chen S."/>
            <person name="Yu Y."/>
            <person name="Wang X."/>
            <person name="Wang S."/>
            <person name="Zhang T."/>
            <person name="Zhou Y."/>
            <person name="He R."/>
            <person name="Meng N."/>
            <person name="Wang Y."/>
            <person name="Liu W."/>
            <person name="Liu Z."/>
            <person name="Liu J."/>
            <person name="Guo Q."/>
            <person name="Huang H."/>
            <person name="Sederoff R.R."/>
            <person name="Wang G."/>
            <person name="Qu G."/>
            <person name="Chen S."/>
        </authorList>
    </citation>
    <scope>NUCLEOTIDE SEQUENCE [LARGE SCALE GENOMIC DNA]</scope>
    <source>
        <strain evidence="5">SC-2020</strain>
    </source>
</reference>
<dbReference type="PANTHER" id="PTHR13994">
    <property type="entry name" value="NUDIX HYDROLASE RELATED"/>
    <property type="match status" value="1"/>
</dbReference>
<evidence type="ECO:0000256" key="2">
    <source>
        <dbReference type="ARBA" id="ARBA00022801"/>
    </source>
</evidence>
<accession>A0AAD6RV09</accession>
<dbReference type="PANTHER" id="PTHR13994:SF30">
    <property type="entry name" value="NUDIX HYDROLASE 10"/>
    <property type="match status" value="1"/>
</dbReference>
<dbReference type="GO" id="GO:0035529">
    <property type="term" value="F:NADH pyrophosphatase activity"/>
    <property type="evidence" value="ECO:0007669"/>
    <property type="project" value="TreeGrafter"/>
</dbReference>
<evidence type="ECO:0000259" key="4">
    <source>
        <dbReference type="Pfam" id="PF18290"/>
    </source>
</evidence>
<dbReference type="GO" id="GO:0051287">
    <property type="term" value="F:NAD binding"/>
    <property type="evidence" value="ECO:0007669"/>
    <property type="project" value="TreeGrafter"/>
</dbReference>
<sequence length="301" mass="33212">MAGSMTVSVNSTPPVDLYANGTVHHSELLPASDDDHGGIIVDMKEPMDPDIFHAKLRASLSLWGQQGKKGIWIKLPIALVNLVETAVKKGFQYHHAEPNYLMLVYWIPDTPSTIPANASHRVGVGAIVLNDKREVFTISATTSLADSAYPNSTFIFNAQKYKAAVLHDQPFNLKRRTAPAEAFEILLKLNFSDGCGCPSIQINVPVNFKVSSDCFNLDKESAIQNLKERAIQDLCCGQNALIERKVILEPKTEVANHALVTNIKAFNSDSWSNGDAKHPRGVNGTKTSRKRSFGRKRKSRF</sequence>
<keyword evidence="6" id="KW-1185">Reference proteome</keyword>
<dbReference type="FunFam" id="3.40.630.30:FF:000016">
    <property type="entry name" value="nudix hydrolase 2"/>
    <property type="match status" value="1"/>
</dbReference>